<accession>A0A2T7Q093</accession>
<dbReference type="AlphaFoldDB" id="A0A2T7Q093"/>
<comment type="caution">
    <text evidence="2">The sequence shown here is derived from an EMBL/GenBank/DDBJ whole genome shotgun (WGS) entry which is preliminary data.</text>
</comment>
<protein>
    <submittedName>
        <fullName evidence="2">Uncharacterized protein</fullName>
    </submittedName>
</protein>
<reference evidence="2 3" key="1">
    <citation type="submission" date="2018-04" db="EMBL/GenBank/DDBJ databases">
        <title>The genome of golden apple snail Pomacea canaliculata provides insight into stress tolerance and invasive adaptation.</title>
        <authorList>
            <person name="Liu C."/>
            <person name="Liu B."/>
            <person name="Ren Y."/>
            <person name="Zhang Y."/>
            <person name="Wang H."/>
            <person name="Li S."/>
            <person name="Jiang F."/>
            <person name="Yin L."/>
            <person name="Zhang G."/>
            <person name="Qian W."/>
            <person name="Fan W."/>
        </authorList>
    </citation>
    <scope>NUCLEOTIDE SEQUENCE [LARGE SCALE GENOMIC DNA]</scope>
    <source>
        <strain evidence="2">SZHN2017</strain>
        <tissue evidence="2">Muscle</tissue>
    </source>
</reference>
<evidence type="ECO:0000256" key="1">
    <source>
        <dbReference type="SAM" id="MobiDB-lite"/>
    </source>
</evidence>
<gene>
    <name evidence="2" type="ORF">C0Q70_01717</name>
</gene>
<organism evidence="2 3">
    <name type="scientific">Pomacea canaliculata</name>
    <name type="common">Golden apple snail</name>
    <dbReference type="NCBI Taxonomy" id="400727"/>
    <lineage>
        <taxon>Eukaryota</taxon>
        <taxon>Metazoa</taxon>
        <taxon>Spiralia</taxon>
        <taxon>Lophotrochozoa</taxon>
        <taxon>Mollusca</taxon>
        <taxon>Gastropoda</taxon>
        <taxon>Caenogastropoda</taxon>
        <taxon>Architaenioglossa</taxon>
        <taxon>Ampullarioidea</taxon>
        <taxon>Ampullariidae</taxon>
        <taxon>Pomacea</taxon>
    </lineage>
</organism>
<sequence>MTGGSPAGGDAAQTSGSNYLGYRVGNRGSQGGHQHTGAKQKSVQGPRSATESAGDGRGATATQRQWTLTLPDGSVRSGTGDVPADVQALLEAGQASVKGESHWSVTLPDGSQRTGVGEMPADLKSLLSARGGSGHVEGRGLSAQSGSAGDAAVRRRGRWNLTMPDGMARTGSGDTPSDVTSLAGASGKRSWSARMPDGSLRTGEGEMPADLQAMINAGTSGRTERRWSVVMPDGTRRTGVGEMPADLLALTSGSSGVSGGGQVKRSWQVTMPDGTVRSGSGEIPADVRALMPSSNPGSGSSCSTRFSTPPALPLFTFDTMVQGNALSITPGMNDVQFVYDGNKLIGYSNGIQRHLPLTGSLLPREAPLTIGNCLQQGHPFRGEIDEFSLAACVP</sequence>
<dbReference type="Proteomes" id="UP000245119">
    <property type="component" value="Linkage Group LG1"/>
</dbReference>
<dbReference type="EMBL" id="PZQS01000001">
    <property type="protein sequence ID" value="PVD39089.1"/>
    <property type="molecule type" value="Genomic_DNA"/>
</dbReference>
<evidence type="ECO:0000313" key="2">
    <source>
        <dbReference type="EMBL" id="PVD39089.1"/>
    </source>
</evidence>
<feature type="region of interest" description="Disordered" evidence="1">
    <location>
        <begin position="1"/>
        <end position="81"/>
    </location>
</feature>
<feature type="region of interest" description="Disordered" evidence="1">
    <location>
        <begin position="162"/>
        <end position="205"/>
    </location>
</feature>
<keyword evidence="3" id="KW-1185">Reference proteome</keyword>
<feature type="compositionally biased region" description="Polar residues" evidence="1">
    <location>
        <begin position="37"/>
        <end position="51"/>
    </location>
</feature>
<name>A0A2T7Q093_POMCA</name>
<evidence type="ECO:0000313" key="3">
    <source>
        <dbReference type="Proteomes" id="UP000245119"/>
    </source>
</evidence>
<proteinExistence type="predicted"/>